<dbReference type="Pfam" id="PF03221">
    <property type="entry name" value="HTH_Tnp_Tc5"/>
    <property type="match status" value="1"/>
</dbReference>
<dbReference type="InterPro" id="IPR010921">
    <property type="entry name" value="Trp_repressor/repl_initiator"/>
</dbReference>
<evidence type="ECO:0000313" key="3">
    <source>
        <dbReference type="EnsemblMetazoa" id="RPRC001547-PA"/>
    </source>
</evidence>
<dbReference type="OMA" id="LHTERIC"/>
<reference evidence="3" key="1">
    <citation type="submission" date="2015-05" db="UniProtKB">
        <authorList>
            <consortium name="EnsemblMetazoa"/>
        </authorList>
    </citation>
    <scope>IDENTIFICATION</scope>
</reference>
<organism evidence="3 4">
    <name type="scientific">Rhodnius prolixus</name>
    <name type="common">Triatomid bug</name>
    <dbReference type="NCBI Taxonomy" id="13249"/>
    <lineage>
        <taxon>Eukaryota</taxon>
        <taxon>Metazoa</taxon>
        <taxon>Ecdysozoa</taxon>
        <taxon>Arthropoda</taxon>
        <taxon>Hexapoda</taxon>
        <taxon>Insecta</taxon>
        <taxon>Pterygota</taxon>
        <taxon>Neoptera</taxon>
        <taxon>Paraneoptera</taxon>
        <taxon>Hemiptera</taxon>
        <taxon>Heteroptera</taxon>
        <taxon>Panheteroptera</taxon>
        <taxon>Cimicomorpha</taxon>
        <taxon>Reduviidae</taxon>
        <taxon>Triatominae</taxon>
        <taxon>Rhodnius</taxon>
    </lineage>
</organism>
<dbReference type="InterPro" id="IPR006600">
    <property type="entry name" value="HTH_CenpB_DNA-bd_dom"/>
</dbReference>
<dbReference type="Proteomes" id="UP000015103">
    <property type="component" value="Unassembled WGS sequence"/>
</dbReference>
<comment type="subcellular location">
    <subcellularLocation>
        <location evidence="1">Nucleus</location>
    </subcellularLocation>
</comment>
<dbReference type="EnsemblMetazoa" id="RPRC001547-RA">
    <property type="protein sequence ID" value="RPRC001547-PA"/>
    <property type="gene ID" value="RPRC001547"/>
</dbReference>
<evidence type="ECO:0000256" key="1">
    <source>
        <dbReference type="ARBA" id="ARBA00004123"/>
    </source>
</evidence>
<protein>
    <submittedName>
        <fullName evidence="3">HTH CENPB-type domain-containing protein</fullName>
    </submittedName>
</protein>
<dbReference type="InterPro" id="IPR004875">
    <property type="entry name" value="DDE_SF_endonuclease_dom"/>
</dbReference>
<dbReference type="SUPFAM" id="SSF48295">
    <property type="entry name" value="TrpR-like"/>
    <property type="match status" value="1"/>
</dbReference>
<dbReference type="SUPFAM" id="SSF46689">
    <property type="entry name" value="Homeodomain-like"/>
    <property type="match status" value="2"/>
</dbReference>
<dbReference type="Gene3D" id="1.10.10.60">
    <property type="entry name" value="Homeodomain-like"/>
    <property type="match status" value="2"/>
</dbReference>
<evidence type="ECO:0000256" key="2">
    <source>
        <dbReference type="ARBA" id="ARBA00023125"/>
    </source>
</evidence>
<dbReference type="EMBL" id="ACPB03005515">
    <property type="status" value="NOT_ANNOTATED_CDS"/>
    <property type="molecule type" value="Genomic_DNA"/>
</dbReference>
<sequence>MSAYNNEAKQVPRPGLKKQIRHIDRKIWLWSSENNVSKRDIKEFAKKAFEEAGYANFKASNGWYRRWFGRWRNQAGTKCIKTDKLTTERINTKNRNESLKANCFTLHSSSKEEQNVEKPANIKSVVNDQSSTLTQRDLHGNTINYLPSLINSHETNIEDCEATNGLSKSNNFKNTTNRKKGERYLPHFKHEVVTFALKYSIKEAAFCYKVNKGTISDWIREDNKFATLNIRKLKTEPTPDVQFINWLKNEREEGRVLKKDQLRKKIKELLEKYQNVDVKKSSKWFYNYHKKLEDDSLLKLPPVIYPLAFKIELALLCRKFSQRVLSDTFNIDRKRIRDWFHLHNSDDLKDVKRNASNYLTDPNIDKQIWDWYQTQTTKPTGKQIRDKGTELYNAAGFNEMRCSPGWFYRWCKRYSLPQAHYLRSKKDTLLLVWLLGELDRNNNITYENLKAKACQLWDTKIKSPLENVQLQDQSLLVLAQSNAVNDESTIYSWFTTVFSNAPIHSITLIRVHILFNFFRDINHPVIIICDDFKPHKFLKDFHKQELQEKQIEIMLLPEGCNSKLQPICFSLSQQFMTEIDIQWSTWNRENCWSSVNGASRSPNELDIYNWVVSAHSKLSKTYKDKIQDSFIKAGFILPTDSLDNQVKIFC</sequence>
<dbReference type="GO" id="GO:0005634">
    <property type="term" value="C:nucleus"/>
    <property type="evidence" value="ECO:0007669"/>
    <property type="project" value="UniProtKB-SubCell"/>
</dbReference>
<dbReference type="InterPro" id="IPR009057">
    <property type="entry name" value="Homeodomain-like_sf"/>
</dbReference>
<dbReference type="PROSITE" id="PS51253">
    <property type="entry name" value="HTH_CENPB"/>
    <property type="match status" value="1"/>
</dbReference>
<dbReference type="Pfam" id="PF03184">
    <property type="entry name" value="DDE_1"/>
    <property type="match status" value="1"/>
</dbReference>
<dbReference type="VEuPathDB" id="VectorBase:RPRC001547"/>
<dbReference type="GO" id="GO:0043565">
    <property type="term" value="F:sequence-specific DNA binding"/>
    <property type="evidence" value="ECO:0007669"/>
    <property type="project" value="InterPro"/>
</dbReference>
<keyword evidence="2" id="KW-0238">DNA-binding</keyword>
<proteinExistence type="predicted"/>
<name>T1HBY5_RHOPR</name>
<dbReference type="InParanoid" id="T1HBY5"/>
<evidence type="ECO:0000313" key="4">
    <source>
        <dbReference type="Proteomes" id="UP000015103"/>
    </source>
</evidence>
<keyword evidence="4" id="KW-1185">Reference proteome</keyword>
<dbReference type="HOGENOM" id="CLU_421696_0_0_1"/>
<dbReference type="AlphaFoldDB" id="T1HBY5"/>
<accession>T1HBY5</accession>